<protein>
    <submittedName>
        <fullName evidence="4">Uncharacterized protein</fullName>
    </submittedName>
</protein>
<dbReference type="PANTHER" id="PTHR11575">
    <property type="entry name" value="5'-NUCLEOTIDASE-RELATED"/>
    <property type="match status" value="1"/>
</dbReference>
<evidence type="ECO:0000313" key="5">
    <source>
        <dbReference type="Proteomes" id="UP000095023"/>
    </source>
</evidence>
<proteinExistence type="predicted"/>
<dbReference type="Pfam" id="PF00149">
    <property type="entry name" value="Metallophos"/>
    <property type="match status" value="1"/>
</dbReference>
<feature type="signal peptide" evidence="1">
    <location>
        <begin position="1"/>
        <end position="17"/>
    </location>
</feature>
<accession>A0A1E4TKD3</accession>
<dbReference type="PIRSF" id="PIRSF017316">
    <property type="entry name" value="Pesterase_C1039"/>
    <property type="match status" value="1"/>
</dbReference>
<evidence type="ECO:0000256" key="1">
    <source>
        <dbReference type="SAM" id="SignalP"/>
    </source>
</evidence>
<evidence type="ECO:0000259" key="3">
    <source>
        <dbReference type="Pfam" id="PF21953"/>
    </source>
</evidence>
<feature type="chain" id="PRO_5009163263" evidence="1">
    <location>
        <begin position="18"/>
        <end position="565"/>
    </location>
</feature>
<dbReference type="GO" id="GO:0005576">
    <property type="term" value="C:extracellular region"/>
    <property type="evidence" value="ECO:0007669"/>
    <property type="project" value="EnsemblFungi"/>
</dbReference>
<dbReference type="PANTHER" id="PTHR11575:SF22">
    <property type="entry name" value="ADL392WP"/>
    <property type="match status" value="1"/>
</dbReference>
<dbReference type="SUPFAM" id="SSF56300">
    <property type="entry name" value="Metallo-dependent phosphatases"/>
    <property type="match status" value="1"/>
</dbReference>
<dbReference type="Proteomes" id="UP000095023">
    <property type="component" value="Unassembled WGS sequence"/>
</dbReference>
<dbReference type="InterPro" id="IPR029052">
    <property type="entry name" value="Metallo-depent_PP-like"/>
</dbReference>
<dbReference type="GO" id="GO:0016787">
    <property type="term" value="F:hydrolase activity"/>
    <property type="evidence" value="ECO:0007669"/>
    <property type="project" value="InterPro"/>
</dbReference>
<dbReference type="InterPro" id="IPR004843">
    <property type="entry name" value="Calcineurin-like_PHP"/>
</dbReference>
<dbReference type="GO" id="GO:0005829">
    <property type="term" value="C:cytosol"/>
    <property type="evidence" value="ECO:0007669"/>
    <property type="project" value="EnsemblFungi"/>
</dbReference>
<dbReference type="Gene3D" id="3.90.780.10">
    <property type="entry name" value="5'-Nucleotidase, C-terminal domain"/>
    <property type="match status" value="1"/>
</dbReference>
<feature type="domain" description="Calcineurin-like phosphoesterase" evidence="2">
    <location>
        <begin position="29"/>
        <end position="254"/>
    </location>
</feature>
<evidence type="ECO:0000313" key="4">
    <source>
        <dbReference type="EMBL" id="ODV92189.1"/>
    </source>
</evidence>
<dbReference type="InterPro" id="IPR053828">
    <property type="entry name" value="Nucleosidase_C"/>
</dbReference>
<organism evidence="4 5">
    <name type="scientific">Tortispora caseinolytica NRRL Y-17796</name>
    <dbReference type="NCBI Taxonomy" id="767744"/>
    <lineage>
        <taxon>Eukaryota</taxon>
        <taxon>Fungi</taxon>
        <taxon>Dikarya</taxon>
        <taxon>Ascomycota</taxon>
        <taxon>Saccharomycotina</taxon>
        <taxon>Trigonopsidomycetes</taxon>
        <taxon>Trigonopsidales</taxon>
        <taxon>Trigonopsidaceae</taxon>
        <taxon>Tortispora</taxon>
    </lineage>
</organism>
<evidence type="ECO:0000259" key="2">
    <source>
        <dbReference type="Pfam" id="PF00149"/>
    </source>
</evidence>
<dbReference type="InterPro" id="IPR014485">
    <property type="entry name" value="Pesterase_C1039"/>
</dbReference>
<keyword evidence="5" id="KW-1185">Reference proteome</keyword>
<dbReference type="AlphaFoldDB" id="A0A1E4TKD3"/>
<keyword evidence="1" id="KW-0732">Signal</keyword>
<gene>
    <name evidence="4" type="ORF">CANCADRAFT_55935</name>
</gene>
<dbReference type="Gene3D" id="3.60.21.10">
    <property type="match status" value="1"/>
</dbReference>
<dbReference type="InterPro" id="IPR036907">
    <property type="entry name" value="5'-Nucleotdase_C_sf"/>
</dbReference>
<sequence length="565" mass="64444">MTWVLLLIACYVSALESITYRPLQWQQLNFLHTTDTHGWLAGHLNPTYGADWGDYLSFVSHMRNYSDENNMDLIVVDTGDYHDGTGISDITNPRGRELLPIMRELDVDLITLGNHELYVGAITIDTVKQMADYYGEKFIIANVEIWDEEKNDYVTFAPRYRRFTTPKNGLNVLALGFMFDFTGNSNISRLTPVEESVQQEWFFQAMTAAPFPDVILVVTHIPIRDTNEIDALHKAVREYYPDTPIQIFGGHSHIRDYVVLDDNATALESGRYGETLGFASIGGFESYDYSFERRYIDFSKKSFYYHSNKTEDNFMTEQGLRVREQLTNLSNTYNLSDVYGYVPNDYYLAQTPYASNNSLLTLVENKILPRLKGTVGRDDKPRMIIVNSGAFRYHLEAGNYTLDTQFQIAPFDTYWIYFKDLPVRLARIVVPLLNGVPENIHANREKFTRDLADSNAEGSTRMTGKRPKGYVTCDDYGCDGDDVYHSGGKIHPLPNVITSVQNLDSDLNLVTETDTIDLVSLKFVAPFIQAVLPNTTALTYEEYGGIMLRELITEYVVENWGNKVV</sequence>
<dbReference type="Pfam" id="PF21953">
    <property type="entry name" value="NadN_nucleosid_C"/>
    <property type="match status" value="1"/>
</dbReference>
<reference evidence="5" key="1">
    <citation type="submission" date="2016-02" db="EMBL/GenBank/DDBJ databases">
        <title>Comparative genomics of biotechnologically important yeasts.</title>
        <authorList>
            <consortium name="DOE Joint Genome Institute"/>
            <person name="Riley R."/>
            <person name="Haridas S."/>
            <person name="Wolfe K.H."/>
            <person name="Lopes M.R."/>
            <person name="Hittinger C.T."/>
            <person name="Goker M."/>
            <person name="Salamov A."/>
            <person name="Wisecaver J."/>
            <person name="Long T.M."/>
            <person name="Aerts A.L."/>
            <person name="Barry K."/>
            <person name="Choi C."/>
            <person name="Clum A."/>
            <person name="Coughlan A.Y."/>
            <person name="Deshpande S."/>
            <person name="Douglass A.P."/>
            <person name="Hanson S.J."/>
            <person name="Klenk H.-P."/>
            <person name="Labutti K."/>
            <person name="Lapidus A."/>
            <person name="Lindquist E."/>
            <person name="Lipzen A."/>
            <person name="Meier-Kolthoff J.P."/>
            <person name="Ohm R.A."/>
            <person name="Otillar R.P."/>
            <person name="Pangilinan J."/>
            <person name="Peng Y."/>
            <person name="Rokas A."/>
            <person name="Rosa C.A."/>
            <person name="Scheuner C."/>
            <person name="Sibirny A.A."/>
            <person name="Slot J.C."/>
            <person name="Stielow J.B."/>
            <person name="Sun H."/>
            <person name="Kurtzman C.P."/>
            <person name="Blackwell M."/>
            <person name="Jeffries T.W."/>
            <person name="Grigoriev I.V."/>
        </authorList>
    </citation>
    <scope>NUCLEOTIDE SEQUENCE [LARGE SCALE GENOMIC DNA]</scope>
    <source>
        <strain evidence="5">NRRL Y-17796</strain>
    </source>
</reference>
<name>A0A1E4TKD3_9ASCO</name>
<dbReference type="SUPFAM" id="SSF55816">
    <property type="entry name" value="5'-nucleotidase (syn. UDP-sugar hydrolase), C-terminal domain"/>
    <property type="match status" value="1"/>
</dbReference>
<dbReference type="InterPro" id="IPR006179">
    <property type="entry name" value="5_nucleotidase/apyrase"/>
</dbReference>
<feature type="domain" description="Putative 5'-nucleotidase C-terminal" evidence="3">
    <location>
        <begin position="345"/>
        <end position="528"/>
    </location>
</feature>
<dbReference type="EMBL" id="KV453841">
    <property type="protein sequence ID" value="ODV92189.1"/>
    <property type="molecule type" value="Genomic_DNA"/>
</dbReference>
<dbReference type="GO" id="GO:0019677">
    <property type="term" value="P:NAD+ catabolic process"/>
    <property type="evidence" value="ECO:0007669"/>
    <property type="project" value="EnsemblFungi"/>
</dbReference>
<dbReference type="OrthoDB" id="7722975at2759"/>